<dbReference type="OrthoDB" id="3694612at2"/>
<evidence type="ECO:0000313" key="2">
    <source>
        <dbReference type="EMBL" id="CCM65436.1"/>
    </source>
</evidence>
<sequence>MLGTDEIDATTLGERSVRSAINGPITLGFPARPQPVRLARLVSAAVAGSVDASIDDIEDLRIAVGEACAILVGHATTDGRVEITIAVGSDSMTFDSRLTGGRCDDPQVDELAQLVLGSLADNVDFRLLDTGASLTFRWPLAAAVDADANVG</sequence>
<dbReference type="Gene3D" id="3.30.565.10">
    <property type="entry name" value="Histidine kinase-like ATPase, C-terminal domain"/>
    <property type="match status" value="1"/>
</dbReference>
<dbReference type="HOGENOM" id="CLU_1727997_0_0_11"/>
<name>R4Z6L9_9ACTN</name>
<dbReference type="STRING" id="1229780.BN381_70135"/>
<proteinExistence type="predicted"/>
<keyword evidence="3" id="KW-1185">Reference proteome</keyword>
<dbReference type="EMBL" id="CANL01000067">
    <property type="protein sequence ID" value="CCM65436.1"/>
    <property type="molecule type" value="Genomic_DNA"/>
</dbReference>
<dbReference type="RefSeq" id="WP_012230117.1">
    <property type="nucleotide sequence ID" value="NZ_HG422565.1"/>
</dbReference>
<dbReference type="InterPro" id="IPR036890">
    <property type="entry name" value="HATPase_C_sf"/>
</dbReference>
<accession>R4Z6L9</accession>
<evidence type="ECO:0000313" key="3">
    <source>
        <dbReference type="Proteomes" id="UP000018291"/>
    </source>
</evidence>
<dbReference type="Proteomes" id="UP000018291">
    <property type="component" value="Unassembled WGS sequence"/>
</dbReference>
<organism evidence="2 3">
    <name type="scientific">Candidatus Neomicrothrix parvicella RN1</name>
    <dbReference type="NCBI Taxonomy" id="1229780"/>
    <lineage>
        <taxon>Bacteria</taxon>
        <taxon>Bacillati</taxon>
        <taxon>Actinomycetota</taxon>
        <taxon>Acidimicrobiia</taxon>
        <taxon>Acidimicrobiales</taxon>
        <taxon>Microthrixaceae</taxon>
        <taxon>Candidatus Neomicrothrix</taxon>
    </lineage>
</organism>
<protein>
    <recommendedName>
        <fullName evidence="1">Histidine kinase/HSP90-like ATPase domain-containing protein</fullName>
    </recommendedName>
</protein>
<reference evidence="2 3" key="1">
    <citation type="journal article" date="2013" name="ISME J.">
        <title>Metabolic model for the filamentous 'Candidatus Microthrix parvicella' based on genomic and metagenomic analyses.</title>
        <authorList>
            <person name="Jon McIlroy S."/>
            <person name="Kristiansen R."/>
            <person name="Albertsen M."/>
            <person name="Michael Karst S."/>
            <person name="Rossetti S."/>
            <person name="Lund Nielsen J."/>
            <person name="Tandoi V."/>
            <person name="James Seviour R."/>
            <person name="Nielsen P.H."/>
        </authorList>
    </citation>
    <scope>NUCLEOTIDE SEQUENCE [LARGE SCALE GENOMIC DNA]</scope>
    <source>
        <strain evidence="2 3">RN1</strain>
    </source>
</reference>
<dbReference type="Pfam" id="PF13581">
    <property type="entry name" value="HATPase_c_2"/>
    <property type="match status" value="1"/>
</dbReference>
<evidence type="ECO:0000259" key="1">
    <source>
        <dbReference type="Pfam" id="PF13581"/>
    </source>
</evidence>
<gene>
    <name evidence="2" type="ORF">BN381_70135</name>
</gene>
<dbReference type="AlphaFoldDB" id="R4Z6L9"/>
<comment type="caution">
    <text evidence="2">The sequence shown here is derived from an EMBL/GenBank/DDBJ whole genome shotgun (WGS) entry which is preliminary data.</text>
</comment>
<feature type="domain" description="Histidine kinase/HSP90-like ATPase" evidence="1">
    <location>
        <begin position="29"/>
        <end position="107"/>
    </location>
</feature>
<dbReference type="InterPro" id="IPR003594">
    <property type="entry name" value="HATPase_dom"/>
</dbReference>